<keyword evidence="4" id="KW-0489">Methyltransferase</keyword>
<proteinExistence type="predicted"/>
<dbReference type="AlphaFoldDB" id="A0A0N1PBS3"/>
<evidence type="ECO:0000256" key="2">
    <source>
        <dbReference type="SAM" id="SignalP"/>
    </source>
</evidence>
<dbReference type="VEuPathDB" id="TriTrypDB:Lsey_0259_0010"/>
<comment type="caution">
    <text evidence="4">The sequence shown here is derived from an EMBL/GenBank/DDBJ whole genome shotgun (WGS) entry which is preliminary data.</text>
</comment>
<reference evidence="4 5" key="1">
    <citation type="journal article" date="2015" name="PLoS Pathog.">
        <title>Leptomonas seymouri: Adaptations to the Dixenous Life Cycle Analyzed by Genome Sequencing, Transcriptome Profiling and Co-infection with Leishmania donovani.</title>
        <authorList>
            <person name="Kraeva N."/>
            <person name="Butenko A."/>
            <person name="Hlavacova J."/>
            <person name="Kostygov A."/>
            <person name="Myskova J."/>
            <person name="Grybchuk D."/>
            <person name="Lestinova T."/>
            <person name="Votypka J."/>
            <person name="Volf P."/>
            <person name="Opperdoes F."/>
            <person name="Flegontov P."/>
            <person name="Lukes J."/>
            <person name="Yurchenko V."/>
        </authorList>
    </citation>
    <scope>NUCLEOTIDE SEQUENCE [LARGE SCALE GENOMIC DNA]</scope>
    <source>
        <strain evidence="4 5">ATCC 30220</strain>
    </source>
</reference>
<keyword evidence="2" id="KW-0732">Signal</keyword>
<accession>A0A0N1PBS3</accession>
<dbReference type="Gene3D" id="3.40.50.150">
    <property type="entry name" value="Vaccinia Virus protein VP39"/>
    <property type="match status" value="2"/>
</dbReference>
<keyword evidence="1" id="KW-0812">Transmembrane</keyword>
<keyword evidence="5" id="KW-1185">Reference proteome</keyword>
<dbReference type="PANTHER" id="PTHR34203">
    <property type="entry name" value="METHYLTRANSFERASE, FKBM FAMILY PROTEIN"/>
    <property type="match status" value="1"/>
</dbReference>
<keyword evidence="1" id="KW-1133">Transmembrane helix</keyword>
<feature type="transmembrane region" description="Helical" evidence="1">
    <location>
        <begin position="208"/>
        <end position="229"/>
    </location>
</feature>
<dbReference type="PANTHER" id="PTHR34203:SF13">
    <property type="entry name" value="EXPRESSED PROTEIN"/>
    <property type="match status" value="1"/>
</dbReference>
<name>A0A0N1PBS3_LEPSE</name>
<dbReference type="EMBL" id="LJSK01000259">
    <property type="protein sequence ID" value="KPI84425.1"/>
    <property type="molecule type" value="Genomic_DNA"/>
</dbReference>
<dbReference type="InterPro" id="IPR052514">
    <property type="entry name" value="SAM-dependent_MTase"/>
</dbReference>
<dbReference type="GO" id="GO:0008168">
    <property type="term" value="F:methyltransferase activity"/>
    <property type="evidence" value="ECO:0007669"/>
    <property type="project" value="UniProtKB-KW"/>
</dbReference>
<evidence type="ECO:0000256" key="1">
    <source>
        <dbReference type="SAM" id="Phobius"/>
    </source>
</evidence>
<dbReference type="InterPro" id="IPR029063">
    <property type="entry name" value="SAM-dependent_MTases_sf"/>
</dbReference>
<dbReference type="Pfam" id="PF05050">
    <property type="entry name" value="Methyltransf_21"/>
    <property type="match status" value="1"/>
</dbReference>
<gene>
    <name evidence="4" type="ORF">ABL78_6507</name>
</gene>
<keyword evidence="1" id="KW-0472">Membrane</keyword>
<organism evidence="4 5">
    <name type="scientific">Leptomonas seymouri</name>
    <dbReference type="NCBI Taxonomy" id="5684"/>
    <lineage>
        <taxon>Eukaryota</taxon>
        <taxon>Discoba</taxon>
        <taxon>Euglenozoa</taxon>
        <taxon>Kinetoplastea</taxon>
        <taxon>Metakinetoplastina</taxon>
        <taxon>Trypanosomatida</taxon>
        <taxon>Trypanosomatidae</taxon>
        <taxon>Leishmaniinae</taxon>
        <taxon>Leptomonas</taxon>
    </lineage>
</organism>
<dbReference type="Proteomes" id="UP000038009">
    <property type="component" value="Unassembled WGS sequence"/>
</dbReference>
<dbReference type="OrthoDB" id="5835829at2759"/>
<evidence type="ECO:0000259" key="3">
    <source>
        <dbReference type="Pfam" id="PF05050"/>
    </source>
</evidence>
<dbReference type="GO" id="GO:0032259">
    <property type="term" value="P:methylation"/>
    <property type="evidence" value="ECO:0007669"/>
    <property type="project" value="UniProtKB-KW"/>
</dbReference>
<protein>
    <submittedName>
        <fullName evidence="4">31-O-demethyl-FK506 methyltransferase</fullName>
    </submittedName>
</protein>
<feature type="chain" id="PRO_5005879669" evidence="2">
    <location>
        <begin position="17"/>
        <end position="358"/>
    </location>
</feature>
<sequence>MLALIVAFAAAYSATCVCLHRFVLCTGQAVQRSAMCVDATGHPREIHFKALGGDLGTAVVAREIFDTEVYTHNGVHVPTTGSPVVLDIGCNIGLFSMFVMERNPDAVVVAAEPIPFLHALAVHNTTRYHQRVWVEQVGVAASEQSEVDFVVDPRITAGASMFEADIIRPWKSTSVCVQLSIVLGDNVRAKSLPAAPFLWVSALLRVPVLQWLVLTALLPFLVLFVWFLLLAPSQKATVRCACVPLGRLLLCSAARMPDAVMRHRVLNGPIALMKVDVEGAEWEVLRGITDAEWQRVEQIVVEVHDVEDRVCGVEKLLQHQGFKSIRTTQEDWDSHGVLHIKSVFASRREAAPVSRATD</sequence>
<dbReference type="SUPFAM" id="SSF53335">
    <property type="entry name" value="S-adenosyl-L-methionine-dependent methyltransferases"/>
    <property type="match status" value="2"/>
</dbReference>
<keyword evidence="4" id="KW-0808">Transferase</keyword>
<evidence type="ECO:0000313" key="4">
    <source>
        <dbReference type="EMBL" id="KPI84425.1"/>
    </source>
</evidence>
<feature type="domain" description="Methyltransferase FkbM" evidence="3">
    <location>
        <begin position="261"/>
        <end position="323"/>
    </location>
</feature>
<feature type="signal peptide" evidence="2">
    <location>
        <begin position="1"/>
        <end position="16"/>
    </location>
</feature>
<dbReference type="InterPro" id="IPR006342">
    <property type="entry name" value="FkbM_mtfrase"/>
</dbReference>
<evidence type="ECO:0000313" key="5">
    <source>
        <dbReference type="Proteomes" id="UP000038009"/>
    </source>
</evidence>
<dbReference type="OMA" id="QEDWDSH"/>